<dbReference type="AlphaFoldDB" id="A0A699UFM5"/>
<gene>
    <name evidence="7" type="ORF">Tci_892298</name>
</gene>
<dbReference type="Gene3D" id="1.10.510.10">
    <property type="entry name" value="Transferase(Phosphotransferase) domain 1"/>
    <property type="match status" value="1"/>
</dbReference>
<dbReference type="InterPro" id="IPR000961">
    <property type="entry name" value="AGC-kinase_C"/>
</dbReference>
<proteinExistence type="predicted"/>
<keyword evidence="4 7" id="KW-0418">Kinase</keyword>
<dbReference type="FunFam" id="3.30.200.20:FF:000063">
    <property type="entry name" value="Non-specific serine/threonine protein kinase"/>
    <property type="match status" value="1"/>
</dbReference>
<dbReference type="EMBL" id="BKCJ011321408">
    <property type="protein sequence ID" value="GFD20329.1"/>
    <property type="molecule type" value="Genomic_DNA"/>
</dbReference>
<feature type="non-terminal residue" evidence="7">
    <location>
        <position position="1"/>
    </location>
</feature>
<feature type="domain" description="AGC-kinase C-terminal" evidence="6">
    <location>
        <begin position="19"/>
        <end position="57"/>
    </location>
</feature>
<dbReference type="GO" id="GO:0005524">
    <property type="term" value="F:ATP binding"/>
    <property type="evidence" value="ECO:0007669"/>
    <property type="project" value="UniProtKB-KW"/>
</dbReference>
<comment type="caution">
    <text evidence="7">The sequence shown here is derived from an EMBL/GenBank/DDBJ whole genome shotgun (WGS) entry which is preliminary data.</text>
</comment>
<evidence type="ECO:0000256" key="4">
    <source>
        <dbReference type="ARBA" id="ARBA00022777"/>
    </source>
</evidence>
<evidence type="ECO:0000256" key="5">
    <source>
        <dbReference type="ARBA" id="ARBA00022840"/>
    </source>
</evidence>
<evidence type="ECO:0000313" key="7">
    <source>
        <dbReference type="EMBL" id="GFD20329.1"/>
    </source>
</evidence>
<name>A0A699UFM5_TANCI</name>
<dbReference type="GO" id="GO:0004674">
    <property type="term" value="F:protein serine/threonine kinase activity"/>
    <property type="evidence" value="ECO:0007669"/>
    <property type="project" value="UniProtKB-KW"/>
</dbReference>
<keyword evidence="5" id="KW-0067">ATP-binding</keyword>
<reference evidence="7" key="1">
    <citation type="journal article" date="2019" name="Sci. Rep.">
        <title>Draft genome of Tanacetum cinerariifolium, the natural source of mosquito coil.</title>
        <authorList>
            <person name="Yamashiro T."/>
            <person name="Shiraishi A."/>
            <person name="Satake H."/>
            <person name="Nakayama K."/>
        </authorList>
    </citation>
    <scope>NUCLEOTIDE SEQUENCE</scope>
</reference>
<organism evidence="7">
    <name type="scientific">Tanacetum cinerariifolium</name>
    <name type="common">Dalmatian daisy</name>
    <name type="synonym">Chrysanthemum cinerariifolium</name>
    <dbReference type="NCBI Taxonomy" id="118510"/>
    <lineage>
        <taxon>Eukaryota</taxon>
        <taxon>Viridiplantae</taxon>
        <taxon>Streptophyta</taxon>
        <taxon>Embryophyta</taxon>
        <taxon>Tracheophyta</taxon>
        <taxon>Spermatophyta</taxon>
        <taxon>Magnoliopsida</taxon>
        <taxon>eudicotyledons</taxon>
        <taxon>Gunneridae</taxon>
        <taxon>Pentapetalae</taxon>
        <taxon>asterids</taxon>
        <taxon>campanulids</taxon>
        <taxon>Asterales</taxon>
        <taxon>Asteraceae</taxon>
        <taxon>Asteroideae</taxon>
        <taxon>Anthemideae</taxon>
        <taxon>Anthemidinae</taxon>
        <taxon>Tanacetum</taxon>
    </lineage>
</organism>
<evidence type="ECO:0000256" key="3">
    <source>
        <dbReference type="ARBA" id="ARBA00022741"/>
    </source>
</evidence>
<accession>A0A699UFM5</accession>
<evidence type="ECO:0000256" key="2">
    <source>
        <dbReference type="ARBA" id="ARBA00022679"/>
    </source>
</evidence>
<sequence>LGTGGVDEIKAHTWFNGVNSVKWDILYEMEAAYKPIVIGELDTQNFEKFPEVRIDVY</sequence>
<protein>
    <submittedName>
        <fullName evidence="7">Serine/threonine-protein kinase tricorner-like</fullName>
    </submittedName>
</protein>
<keyword evidence="2" id="KW-0808">Transferase</keyword>
<keyword evidence="3" id="KW-0547">Nucleotide-binding</keyword>
<dbReference type="PROSITE" id="PS51285">
    <property type="entry name" value="AGC_KINASE_CTER"/>
    <property type="match status" value="1"/>
</dbReference>
<evidence type="ECO:0000259" key="6">
    <source>
        <dbReference type="PROSITE" id="PS51285"/>
    </source>
</evidence>
<keyword evidence="1" id="KW-0723">Serine/threonine-protein kinase</keyword>
<evidence type="ECO:0000256" key="1">
    <source>
        <dbReference type="ARBA" id="ARBA00022527"/>
    </source>
</evidence>